<dbReference type="KEGG" id="nmf:NMS_1590"/>
<evidence type="ECO:0008006" key="4">
    <source>
        <dbReference type="Google" id="ProtNLM"/>
    </source>
</evidence>
<dbReference type="AlphaFoldDB" id="W8VQC8"/>
<gene>
    <name evidence="2" type="ORF">NMS_1590</name>
</gene>
<proteinExistence type="predicted"/>
<reference evidence="2 3" key="1">
    <citation type="journal article" date="2014" name="Proc. Natl. Acad. Sci. U.S.A.">
        <title>Functional characterization of flavobacteria rhodopsins reveals a unique class of light-driven chloride pump in bacteria.</title>
        <authorList>
            <person name="Yoshizawa S."/>
            <person name="Kumagai Y."/>
            <person name="Kim H."/>
            <person name="Ogura Y."/>
            <person name="Hayashi T."/>
            <person name="Iwasaki W."/>
            <person name="DeLong E.F."/>
            <person name="Kogure K."/>
        </authorList>
    </citation>
    <scope>NUCLEOTIDE SEQUENCE [LARGE SCALE GENOMIC DNA]</scope>
    <source>
        <strain evidence="2 3">S1-08</strain>
    </source>
</reference>
<dbReference type="HOGENOM" id="CLU_163230_0_0_10"/>
<keyword evidence="1" id="KW-0472">Membrane</keyword>
<evidence type="ECO:0000313" key="2">
    <source>
        <dbReference type="EMBL" id="BAO55599.1"/>
    </source>
</evidence>
<name>W8VQC8_9FLAO</name>
<dbReference type="STRING" id="1454201.NMS_1590"/>
<organism evidence="2 3">
    <name type="scientific">Nonlabens marinus S1-08</name>
    <dbReference type="NCBI Taxonomy" id="1454201"/>
    <lineage>
        <taxon>Bacteria</taxon>
        <taxon>Pseudomonadati</taxon>
        <taxon>Bacteroidota</taxon>
        <taxon>Flavobacteriia</taxon>
        <taxon>Flavobacteriales</taxon>
        <taxon>Flavobacteriaceae</taxon>
        <taxon>Nonlabens</taxon>
    </lineage>
</organism>
<dbReference type="Proteomes" id="UP000031760">
    <property type="component" value="Chromosome"/>
</dbReference>
<evidence type="ECO:0000256" key="1">
    <source>
        <dbReference type="SAM" id="Phobius"/>
    </source>
</evidence>
<protein>
    <recommendedName>
        <fullName evidence="4">Interferon-induced transmembrane protein</fullName>
    </recommendedName>
</protein>
<dbReference type="EMBL" id="AP014548">
    <property type="protein sequence ID" value="BAO55599.1"/>
    <property type="molecule type" value="Genomic_DNA"/>
</dbReference>
<feature type="transmembrane region" description="Helical" evidence="1">
    <location>
        <begin position="59"/>
        <end position="83"/>
    </location>
</feature>
<dbReference type="RefSeq" id="WP_052476826.1">
    <property type="nucleotide sequence ID" value="NZ_AP014548.1"/>
</dbReference>
<feature type="transmembrane region" description="Helical" evidence="1">
    <location>
        <begin position="12"/>
        <end position="38"/>
    </location>
</feature>
<accession>W8VQC8</accession>
<keyword evidence="1" id="KW-0812">Transmembrane</keyword>
<evidence type="ECO:0000313" key="3">
    <source>
        <dbReference type="Proteomes" id="UP000031760"/>
    </source>
</evidence>
<keyword evidence="3" id="KW-1185">Reference proteome</keyword>
<keyword evidence="1" id="KW-1133">Transmembrane helix</keyword>
<dbReference type="NCBIfam" id="NF040945">
    <property type="entry name" value="CCC_membrane"/>
    <property type="match status" value="1"/>
</dbReference>
<sequence length="121" mass="13328">MQKLNTTVVYILSIVGFLCCCAYGIGLIASIIAFVIATKELKKYAENPELYSNGKAMKTARTVALIALIVSGLMTAYTAYTYIAYTEEEQLERTIEIMESLGVPQDVIDQTRAQAEADMNN</sequence>